<reference evidence="1 2" key="1">
    <citation type="submission" date="2020-02" db="EMBL/GenBank/DDBJ databases">
        <title>Genome sequence of the type strain CGMCC 1.15528 of Mesorhizobium zhangyense.</title>
        <authorList>
            <person name="Gao J."/>
            <person name="Sun J."/>
        </authorList>
    </citation>
    <scope>NUCLEOTIDE SEQUENCE [LARGE SCALE GENOMIC DNA]</scope>
    <source>
        <strain evidence="1 2">CGMCC 1.15528</strain>
    </source>
</reference>
<keyword evidence="2" id="KW-1185">Reference proteome</keyword>
<organism evidence="1 2">
    <name type="scientific">Mesorhizobium zhangyense</name>
    <dbReference type="NCBI Taxonomy" id="1776730"/>
    <lineage>
        <taxon>Bacteria</taxon>
        <taxon>Pseudomonadati</taxon>
        <taxon>Pseudomonadota</taxon>
        <taxon>Alphaproteobacteria</taxon>
        <taxon>Hyphomicrobiales</taxon>
        <taxon>Phyllobacteriaceae</taxon>
        <taxon>Mesorhizobium</taxon>
    </lineage>
</organism>
<dbReference type="InterPro" id="IPR013078">
    <property type="entry name" value="His_Pase_superF_clade-1"/>
</dbReference>
<comment type="caution">
    <text evidence="1">The sequence shown here is derived from an EMBL/GenBank/DDBJ whole genome shotgun (WGS) entry which is preliminary data.</text>
</comment>
<dbReference type="PANTHER" id="PTHR47623:SF1">
    <property type="entry name" value="OS09G0287300 PROTEIN"/>
    <property type="match status" value="1"/>
</dbReference>
<evidence type="ECO:0000313" key="2">
    <source>
        <dbReference type="Proteomes" id="UP000481252"/>
    </source>
</evidence>
<dbReference type="Pfam" id="PF00300">
    <property type="entry name" value="His_Phos_1"/>
    <property type="match status" value="1"/>
</dbReference>
<accession>A0A7C9VFS2</accession>
<dbReference type="CDD" id="cd07067">
    <property type="entry name" value="HP_PGM_like"/>
    <property type="match status" value="1"/>
</dbReference>
<dbReference type="AlphaFoldDB" id="A0A7C9VFS2"/>
<dbReference type="InterPro" id="IPR029033">
    <property type="entry name" value="His_PPase_superfam"/>
</dbReference>
<sequence length="171" mass="18954">MKELLLLRHAKSSWDDPELADFDRPLAPRGLDAAPVIGQAIASRGWFPQMALVSPSLRTRETWQIVAAQSPRFVEPTFCSALYEASAGQLLAEVRHAPEEITSLLLLGHNPGMQDFATLIASEDSDETALQLLRKKFSTAGLARLEFDGRWDELRAGAARLSHFLRPKDFG</sequence>
<name>A0A7C9VFS2_9HYPH</name>
<dbReference type="RefSeq" id="WP_165119708.1">
    <property type="nucleotide sequence ID" value="NZ_JAAKZG010000009.1"/>
</dbReference>
<dbReference type="EMBL" id="JAAKZG010000009">
    <property type="protein sequence ID" value="NGN43308.1"/>
    <property type="molecule type" value="Genomic_DNA"/>
</dbReference>
<evidence type="ECO:0000313" key="1">
    <source>
        <dbReference type="EMBL" id="NGN43308.1"/>
    </source>
</evidence>
<dbReference type="Gene3D" id="3.40.50.1240">
    <property type="entry name" value="Phosphoglycerate mutase-like"/>
    <property type="match status" value="1"/>
</dbReference>
<dbReference type="SUPFAM" id="SSF53254">
    <property type="entry name" value="Phosphoglycerate mutase-like"/>
    <property type="match status" value="1"/>
</dbReference>
<gene>
    <name evidence="1" type="ORF">G6N74_19745</name>
</gene>
<protein>
    <submittedName>
        <fullName evidence="1">Histidine phosphatase family protein</fullName>
    </submittedName>
</protein>
<dbReference type="Proteomes" id="UP000481252">
    <property type="component" value="Unassembled WGS sequence"/>
</dbReference>
<proteinExistence type="predicted"/>
<dbReference type="PANTHER" id="PTHR47623">
    <property type="entry name" value="OS09G0287300 PROTEIN"/>
    <property type="match status" value="1"/>
</dbReference>